<sequence>MCSKFSSFYFIMASDLLLFVNEEEKIVLHIELNADSASSLIFFIAYASIKQTEGFYEDFMVYKTYCMHGAQIIYVTNRKIGDKYLQDFLNKIQNMFYKILLHPNIYKNDCIESDEFENFIKQEYVDMITKIEL</sequence>
<dbReference type="EMBL" id="MNPJ01000025">
    <property type="protein sequence ID" value="OQS53805.1"/>
    <property type="molecule type" value="Genomic_DNA"/>
</dbReference>
<dbReference type="Proteomes" id="UP000192758">
    <property type="component" value="Unassembled WGS sequence"/>
</dbReference>
<accession>A0A1W0E3I2</accession>
<organism evidence="1 2">
    <name type="scientific">Ecytonucleospora hepatopenaei</name>
    <dbReference type="NCBI Taxonomy" id="646526"/>
    <lineage>
        <taxon>Eukaryota</taxon>
        <taxon>Fungi</taxon>
        <taxon>Fungi incertae sedis</taxon>
        <taxon>Microsporidia</taxon>
        <taxon>Enterocytozoonidae</taxon>
        <taxon>Ecytonucleospora</taxon>
    </lineage>
</organism>
<protein>
    <submittedName>
        <fullName evidence="1">Uncharacterized protein</fullName>
    </submittedName>
</protein>
<dbReference type="VEuPathDB" id="MicrosporidiaDB:EHP00_1635"/>
<gene>
    <name evidence="1" type="ORF">EHP00_1635</name>
</gene>
<dbReference type="AlphaFoldDB" id="A0A1W0E3I2"/>
<comment type="caution">
    <text evidence="1">The sequence shown here is derived from an EMBL/GenBank/DDBJ whole genome shotgun (WGS) entry which is preliminary data.</text>
</comment>
<evidence type="ECO:0000313" key="1">
    <source>
        <dbReference type="EMBL" id="OQS53805.1"/>
    </source>
</evidence>
<keyword evidence="2" id="KW-1185">Reference proteome</keyword>
<evidence type="ECO:0000313" key="2">
    <source>
        <dbReference type="Proteomes" id="UP000192758"/>
    </source>
</evidence>
<reference evidence="1 2" key="1">
    <citation type="journal article" date="2017" name="Environ. Microbiol.">
        <title>Decay of the glycolytic pathway and adaptation to intranuclear parasitism within Enterocytozoonidae microsporidia.</title>
        <authorList>
            <person name="Wiredu Boakye D."/>
            <person name="Jaroenlak P."/>
            <person name="Prachumwat A."/>
            <person name="Williams T.A."/>
            <person name="Bateman K.S."/>
            <person name="Itsathitphaisarn O."/>
            <person name="Sritunyalucksana K."/>
            <person name="Paszkiewicz K.H."/>
            <person name="Moore K.A."/>
            <person name="Stentiford G.D."/>
            <person name="Williams B.A."/>
        </authorList>
    </citation>
    <scope>NUCLEOTIDE SEQUENCE [LARGE SCALE GENOMIC DNA]</scope>
    <source>
        <strain evidence="1 2">TH1</strain>
    </source>
</reference>
<name>A0A1W0E3I2_9MICR</name>
<proteinExistence type="predicted"/>